<dbReference type="SUPFAM" id="SSF109635">
    <property type="entry name" value="DnaK suppressor protein DksA, alpha-hairpin domain"/>
    <property type="match status" value="1"/>
</dbReference>
<feature type="zinc finger region" description="dksA C4-type" evidence="4">
    <location>
        <begin position="263"/>
        <end position="287"/>
    </location>
</feature>
<dbReference type="Proteomes" id="UP001168620">
    <property type="component" value="Unassembled WGS sequence"/>
</dbReference>
<dbReference type="SUPFAM" id="SSF57716">
    <property type="entry name" value="Glucocorticoid receptor-like (DNA-binding domain)"/>
    <property type="match status" value="1"/>
</dbReference>
<keyword evidence="1" id="KW-0479">Metal-binding</keyword>
<feature type="compositionally biased region" description="Basic and acidic residues" evidence="5">
    <location>
        <begin position="32"/>
        <end position="41"/>
    </location>
</feature>
<feature type="compositionally biased region" description="Low complexity" evidence="5">
    <location>
        <begin position="84"/>
        <end position="107"/>
    </location>
</feature>
<evidence type="ECO:0000259" key="6">
    <source>
        <dbReference type="Pfam" id="PF01258"/>
    </source>
</evidence>
<evidence type="ECO:0000313" key="7">
    <source>
        <dbReference type="EMBL" id="MDN4173044.1"/>
    </source>
</evidence>
<keyword evidence="2" id="KW-0863">Zinc-finger</keyword>
<reference evidence="7" key="1">
    <citation type="submission" date="2023-06" db="EMBL/GenBank/DDBJ databases">
        <title>Draft genome sequence of Nocardioides sp. SOB77.</title>
        <authorList>
            <person name="Zhang G."/>
        </authorList>
    </citation>
    <scope>NUCLEOTIDE SEQUENCE</scope>
    <source>
        <strain evidence="7">SOB77</strain>
    </source>
</reference>
<dbReference type="Pfam" id="PF01258">
    <property type="entry name" value="zf-dskA_traR"/>
    <property type="match status" value="1"/>
</dbReference>
<dbReference type="Gene3D" id="1.20.120.910">
    <property type="entry name" value="DksA, coiled-coil domain"/>
    <property type="match status" value="1"/>
</dbReference>
<feature type="region of interest" description="Disordered" evidence="5">
    <location>
        <begin position="1"/>
        <end position="163"/>
    </location>
</feature>
<sequence>MARSTRRGLTGTAVSAARRVIGLVGTAEPEPTADRAPEKRAPATKKAPAKKAPAKKAPAKKAAADKAPPKKAAATKTPAKKAPPKQAAATKTPATKTPAEKAPATKTPARRTPAETSPTPRKATPVTEARQKSGSQQTSGKKATAKAAGTGAASPKAAAKQAPLASLVVKEGEEAWTSEELAEVIDELHEQRDHSATIIQGLDDELSGLMRDSGDGAGQDQADIGSTSFERDHELTVLNNERDKVAQIERALGRIDDGTYGVCESCGEPIGKMRLMAFPRATLCMTCKQREERR</sequence>
<accession>A0ABT8FEE3</accession>
<dbReference type="EMBL" id="JAUHJQ010000002">
    <property type="protein sequence ID" value="MDN4173044.1"/>
    <property type="molecule type" value="Genomic_DNA"/>
</dbReference>
<dbReference type="PRINTS" id="PR01217">
    <property type="entry name" value="PRICHEXTENSN"/>
</dbReference>
<protein>
    <submittedName>
        <fullName evidence="7">TraR/DksA C4-type zinc finger protein</fullName>
    </submittedName>
</protein>
<feature type="domain" description="Zinc finger DksA/TraR C4-type" evidence="6">
    <location>
        <begin position="258"/>
        <end position="293"/>
    </location>
</feature>
<comment type="caution">
    <text evidence="7">The sequence shown here is derived from an EMBL/GenBank/DDBJ whole genome shotgun (WGS) entry which is preliminary data.</text>
</comment>
<proteinExistence type="predicted"/>
<gene>
    <name evidence="7" type="ORF">QWY28_08835</name>
</gene>
<keyword evidence="3" id="KW-0862">Zinc</keyword>
<keyword evidence="8" id="KW-1185">Reference proteome</keyword>
<feature type="compositionally biased region" description="Basic residues" evidence="5">
    <location>
        <begin position="47"/>
        <end position="59"/>
    </location>
</feature>
<evidence type="ECO:0000256" key="4">
    <source>
        <dbReference type="PROSITE-ProRule" id="PRU00510"/>
    </source>
</evidence>
<evidence type="ECO:0000256" key="2">
    <source>
        <dbReference type="ARBA" id="ARBA00022771"/>
    </source>
</evidence>
<dbReference type="PROSITE" id="PS01102">
    <property type="entry name" value="ZF_DKSA_1"/>
    <property type="match status" value="1"/>
</dbReference>
<feature type="compositionally biased region" description="Low complexity" evidence="5">
    <location>
        <begin position="136"/>
        <end position="163"/>
    </location>
</feature>
<dbReference type="PROSITE" id="PS51128">
    <property type="entry name" value="ZF_DKSA_2"/>
    <property type="match status" value="1"/>
</dbReference>
<evidence type="ECO:0000256" key="3">
    <source>
        <dbReference type="ARBA" id="ARBA00022833"/>
    </source>
</evidence>
<dbReference type="RefSeq" id="WP_300952097.1">
    <property type="nucleotide sequence ID" value="NZ_JAUHJQ010000002.1"/>
</dbReference>
<dbReference type="InterPro" id="IPR037187">
    <property type="entry name" value="DnaK_N"/>
</dbReference>
<dbReference type="PANTHER" id="PTHR33823">
    <property type="entry name" value="RNA POLYMERASE-BINDING TRANSCRIPTION FACTOR DKSA-RELATED"/>
    <property type="match status" value="1"/>
</dbReference>
<evidence type="ECO:0000256" key="1">
    <source>
        <dbReference type="ARBA" id="ARBA00022723"/>
    </source>
</evidence>
<evidence type="ECO:0000256" key="5">
    <source>
        <dbReference type="SAM" id="MobiDB-lite"/>
    </source>
</evidence>
<dbReference type="InterPro" id="IPR000962">
    <property type="entry name" value="Znf_DskA_TraR"/>
</dbReference>
<name>A0ABT8FEE3_9ACTN</name>
<dbReference type="PANTHER" id="PTHR33823:SF2">
    <property type="entry name" value="RNA POLYMERASE-BINDING TRANSCRIPTION FACTOR DKSA"/>
    <property type="match status" value="1"/>
</dbReference>
<organism evidence="7 8">
    <name type="scientific">Nocardioides oceani</name>
    <dbReference type="NCBI Taxonomy" id="3058369"/>
    <lineage>
        <taxon>Bacteria</taxon>
        <taxon>Bacillati</taxon>
        <taxon>Actinomycetota</taxon>
        <taxon>Actinomycetes</taxon>
        <taxon>Propionibacteriales</taxon>
        <taxon>Nocardioidaceae</taxon>
        <taxon>Nocardioides</taxon>
    </lineage>
</organism>
<evidence type="ECO:0000313" key="8">
    <source>
        <dbReference type="Proteomes" id="UP001168620"/>
    </source>
</evidence>
<dbReference type="InterPro" id="IPR020458">
    <property type="entry name" value="Znf_DskA_TraR_CS"/>
</dbReference>